<evidence type="ECO:0000313" key="1">
    <source>
        <dbReference type="EMBL" id="PCJ00384.1"/>
    </source>
</evidence>
<dbReference type="InterPro" id="IPR011227">
    <property type="entry name" value="UCP029730"/>
</dbReference>
<dbReference type="Pfam" id="PF05013">
    <property type="entry name" value="FGase"/>
    <property type="match status" value="1"/>
</dbReference>
<dbReference type="SUPFAM" id="SSF53187">
    <property type="entry name" value="Zn-dependent exopeptidases"/>
    <property type="match status" value="1"/>
</dbReference>
<dbReference type="InterPro" id="IPR007709">
    <property type="entry name" value="N-FG_amidohydro"/>
</dbReference>
<comment type="caution">
    <text evidence="1">The sequence shown here is derived from an EMBL/GenBank/DDBJ whole genome shotgun (WGS) entry which is preliminary data.</text>
</comment>
<proteinExistence type="predicted"/>
<accession>A0A2A4YZS3</accession>
<protein>
    <submittedName>
        <fullName evidence="1">N-formylglutamate amidohydrolase</fullName>
    </submittedName>
</protein>
<dbReference type="GO" id="GO:0016787">
    <property type="term" value="F:hydrolase activity"/>
    <property type="evidence" value="ECO:0007669"/>
    <property type="project" value="UniProtKB-KW"/>
</dbReference>
<keyword evidence="1" id="KW-0378">Hydrolase</keyword>
<name>A0A2A4YZS3_9PROT</name>
<dbReference type="AlphaFoldDB" id="A0A2A4YZS3"/>
<dbReference type="EMBL" id="NVUS01000012">
    <property type="protein sequence ID" value="PCJ00384.1"/>
    <property type="molecule type" value="Genomic_DNA"/>
</dbReference>
<sequence>MSLNVEITESAENAVVKLHNAYAGEGARPKFILICEHASLFIPPELDGLGLDAAVISSHVGWDLGALALAKLLMKKLNAPLVAQQVSRLVYDCNRPPEAPSATPAKSEVFEIIGNQGLSPAARAERATKYYVPFHDMVSAVVENELKHKNQPIIVTIHSFTGKYYGQDRHVEIGILHDEDARFSDKILDLSKNDEKYKFERNQPYGPRDGVTHSLKEYALPHGLHNVMIEVRNDLIADCYMQESVAKMLANYLLAAGELMGET</sequence>
<dbReference type="PIRSF" id="PIRSF029730">
    <property type="entry name" value="UCP029730"/>
    <property type="match status" value="1"/>
</dbReference>
<reference evidence="1" key="2">
    <citation type="journal article" date="2018" name="ISME J.">
        <title>A dynamic microbial community with high functional redundancy inhabits the cold, oxic subseafloor aquifer.</title>
        <authorList>
            <person name="Tully B.J."/>
            <person name="Wheat C.G."/>
            <person name="Glazer B.T."/>
            <person name="Huber J.A."/>
        </authorList>
    </citation>
    <scope>NUCLEOTIDE SEQUENCE</scope>
    <source>
        <strain evidence="1">NORP83</strain>
    </source>
</reference>
<gene>
    <name evidence="1" type="ORF">COB13_10220</name>
</gene>
<dbReference type="Gene3D" id="3.40.630.40">
    <property type="entry name" value="Zn-dependent exopeptidases"/>
    <property type="match status" value="1"/>
</dbReference>
<reference key="1">
    <citation type="submission" date="2017-08" db="EMBL/GenBank/DDBJ databases">
        <title>A dynamic microbial community with high functional redundancy inhabits the cold, oxic subseafloor aquifer.</title>
        <authorList>
            <person name="Tully B.J."/>
            <person name="Wheat C.G."/>
            <person name="Glazer B.T."/>
            <person name="Huber J.A."/>
        </authorList>
    </citation>
    <scope>NUCLEOTIDE SEQUENCE [LARGE SCALE GENOMIC DNA]</scope>
</reference>
<organism evidence="1">
    <name type="scientific">OCS116 cluster bacterium</name>
    <dbReference type="NCBI Taxonomy" id="2030921"/>
    <lineage>
        <taxon>Bacteria</taxon>
        <taxon>Pseudomonadati</taxon>
        <taxon>Pseudomonadota</taxon>
        <taxon>Alphaproteobacteria</taxon>
        <taxon>OCS116 cluster</taxon>
    </lineage>
</organism>